<evidence type="ECO:0000313" key="3">
    <source>
        <dbReference type="Proteomes" id="UP001321473"/>
    </source>
</evidence>
<evidence type="ECO:0000259" key="1">
    <source>
        <dbReference type="Pfam" id="PF00501"/>
    </source>
</evidence>
<organism evidence="2 3">
    <name type="scientific">Amblyomma americanum</name>
    <name type="common">Lone star tick</name>
    <dbReference type="NCBI Taxonomy" id="6943"/>
    <lineage>
        <taxon>Eukaryota</taxon>
        <taxon>Metazoa</taxon>
        <taxon>Ecdysozoa</taxon>
        <taxon>Arthropoda</taxon>
        <taxon>Chelicerata</taxon>
        <taxon>Arachnida</taxon>
        <taxon>Acari</taxon>
        <taxon>Parasitiformes</taxon>
        <taxon>Ixodida</taxon>
        <taxon>Ixodoidea</taxon>
        <taxon>Ixodidae</taxon>
        <taxon>Amblyomminae</taxon>
        <taxon>Amblyomma</taxon>
    </lineage>
</organism>
<dbReference type="SUPFAM" id="SSF56801">
    <property type="entry name" value="Acetyl-CoA synthetase-like"/>
    <property type="match status" value="1"/>
</dbReference>
<protein>
    <recommendedName>
        <fullName evidence="1">AMP-dependent synthetase/ligase domain-containing protein</fullName>
    </recommendedName>
</protein>
<dbReference type="Gene3D" id="3.40.50.980">
    <property type="match status" value="1"/>
</dbReference>
<dbReference type="InterPro" id="IPR000873">
    <property type="entry name" value="AMP-dep_synth/lig_dom"/>
</dbReference>
<dbReference type="Proteomes" id="UP001321473">
    <property type="component" value="Unassembled WGS sequence"/>
</dbReference>
<evidence type="ECO:0000313" key="2">
    <source>
        <dbReference type="EMBL" id="KAK8782997.1"/>
    </source>
</evidence>
<proteinExistence type="predicted"/>
<dbReference type="PANTHER" id="PTHR43767:SF1">
    <property type="entry name" value="NONRIBOSOMAL PEPTIDE SYNTHASE PES1 (EUROFUNG)-RELATED"/>
    <property type="match status" value="1"/>
</dbReference>
<gene>
    <name evidence="2" type="ORF">V5799_015662</name>
</gene>
<dbReference type="Pfam" id="PF00501">
    <property type="entry name" value="AMP-binding"/>
    <property type="match status" value="1"/>
</dbReference>
<dbReference type="PANTHER" id="PTHR43767">
    <property type="entry name" value="LONG-CHAIN-FATTY-ACID--COA LIGASE"/>
    <property type="match status" value="1"/>
</dbReference>
<name>A0AAQ4F755_AMBAM</name>
<dbReference type="InterPro" id="IPR050237">
    <property type="entry name" value="ATP-dep_AMP-bd_enzyme"/>
</dbReference>
<comment type="caution">
    <text evidence="2">The sequence shown here is derived from an EMBL/GenBank/DDBJ whole genome shotgun (WGS) entry which is preliminary data.</text>
</comment>
<dbReference type="AlphaFoldDB" id="A0AAQ4F755"/>
<sequence>MEYLLSPTSSLIWVTCFSCLRNKAELWAHLQNVIQGWRKGFNPARSVKMNVRIEDSVVHSAYPSIEIPVCSFYDLAREKLLTKPDQTALVDDVMRLTRAEVLAHMQRYAVGFRQRGLLPGHRVCVHLKNSVENLIAMYGCVLAGATIVLAKTSLMEGKLSAGKLLISLS</sequence>
<keyword evidence="3" id="KW-1185">Reference proteome</keyword>
<accession>A0AAQ4F755</accession>
<feature type="domain" description="AMP-dependent synthetase/ligase" evidence="1">
    <location>
        <begin position="81"/>
        <end position="157"/>
    </location>
</feature>
<dbReference type="EMBL" id="JARKHS020006007">
    <property type="protein sequence ID" value="KAK8782997.1"/>
    <property type="molecule type" value="Genomic_DNA"/>
</dbReference>
<reference evidence="2 3" key="1">
    <citation type="journal article" date="2023" name="Arcadia Sci">
        <title>De novo assembly of a long-read Amblyomma americanum tick genome.</title>
        <authorList>
            <person name="Chou S."/>
            <person name="Poskanzer K.E."/>
            <person name="Rollins M."/>
            <person name="Thuy-Boun P.S."/>
        </authorList>
    </citation>
    <scope>NUCLEOTIDE SEQUENCE [LARGE SCALE GENOMIC DNA]</scope>
    <source>
        <strain evidence="2">F_SG_1</strain>
        <tissue evidence="2">Salivary glands</tissue>
    </source>
</reference>